<dbReference type="EMBL" id="QKXC01000107">
    <property type="protein sequence ID" value="RBR20323.1"/>
    <property type="molecule type" value="Genomic_DNA"/>
</dbReference>
<comment type="caution">
    <text evidence="4">The sequence shown here is derived from an EMBL/GenBank/DDBJ whole genome shotgun (WGS) entry which is preliminary data.</text>
</comment>
<dbReference type="InterPro" id="IPR036291">
    <property type="entry name" value="NAD(P)-bd_dom_sf"/>
</dbReference>
<dbReference type="RefSeq" id="XP_031016505.1">
    <property type="nucleotide sequence ID" value="XM_031159434.1"/>
</dbReference>
<keyword evidence="5" id="KW-1185">Reference proteome</keyword>
<evidence type="ECO:0000256" key="3">
    <source>
        <dbReference type="ARBA" id="ARBA00023002"/>
    </source>
</evidence>
<dbReference type="GeneID" id="41994730"/>
<dbReference type="Proteomes" id="UP000253153">
    <property type="component" value="Unassembled WGS sequence"/>
</dbReference>
<dbReference type="Gene3D" id="3.40.50.720">
    <property type="entry name" value="NAD(P)-binding Rossmann-like Domain"/>
    <property type="match status" value="1"/>
</dbReference>
<dbReference type="PANTHER" id="PTHR24320">
    <property type="entry name" value="RETINOL DEHYDROGENASE"/>
    <property type="match status" value="1"/>
</dbReference>
<accession>A0A366RTB8</accession>
<dbReference type="OrthoDB" id="191139at2759"/>
<evidence type="ECO:0008006" key="6">
    <source>
        <dbReference type="Google" id="ProtNLM"/>
    </source>
</evidence>
<keyword evidence="2" id="KW-0521">NADP</keyword>
<evidence type="ECO:0000313" key="4">
    <source>
        <dbReference type="EMBL" id="RBR20323.1"/>
    </source>
</evidence>
<proteinExistence type="inferred from homology"/>
<name>A0A366RTB8_9HYPO</name>
<dbReference type="Pfam" id="PF00106">
    <property type="entry name" value="adh_short"/>
    <property type="match status" value="1"/>
</dbReference>
<evidence type="ECO:0000256" key="2">
    <source>
        <dbReference type="ARBA" id="ARBA00022857"/>
    </source>
</evidence>
<organism evidence="4 5">
    <name type="scientific">Fusarium coffeatum</name>
    <dbReference type="NCBI Taxonomy" id="231269"/>
    <lineage>
        <taxon>Eukaryota</taxon>
        <taxon>Fungi</taxon>
        <taxon>Dikarya</taxon>
        <taxon>Ascomycota</taxon>
        <taxon>Pezizomycotina</taxon>
        <taxon>Sordariomycetes</taxon>
        <taxon>Hypocreomycetidae</taxon>
        <taxon>Hypocreales</taxon>
        <taxon>Nectriaceae</taxon>
        <taxon>Fusarium</taxon>
        <taxon>Fusarium incarnatum-equiseti species complex</taxon>
    </lineage>
</organism>
<dbReference type="GO" id="GO:0016491">
    <property type="term" value="F:oxidoreductase activity"/>
    <property type="evidence" value="ECO:0007669"/>
    <property type="project" value="UniProtKB-KW"/>
</dbReference>
<comment type="similarity">
    <text evidence="1">Belongs to the short-chain dehydrogenases/reductases (SDR) family.</text>
</comment>
<dbReference type="AlphaFoldDB" id="A0A366RTB8"/>
<dbReference type="SUPFAM" id="SSF51735">
    <property type="entry name" value="NAD(P)-binding Rossmann-fold domains"/>
    <property type="match status" value="1"/>
</dbReference>
<dbReference type="PANTHER" id="PTHR24320:SF236">
    <property type="entry name" value="SHORT-CHAIN DEHYDROGENASE-RELATED"/>
    <property type="match status" value="1"/>
</dbReference>
<protein>
    <recommendedName>
        <fullName evidence="6">Light induced alcohol dehydrogenase Bli-4</fullName>
    </recommendedName>
</protein>
<keyword evidence="3" id="KW-0560">Oxidoreductase</keyword>
<gene>
    <name evidence="4" type="ORF">FIESC28_05287</name>
</gene>
<sequence>MGANFSQLFPGRPTFTEEHIPSLDGKVFLVTGGTNGVGLELVKILYSKGGTVYLPCRSASKGAQTIKDIRASHPRSKGQLKTLPLDLNDLESVAACASAFLAQETRLDVLWNNAGISYVPHDELTVQGYEPQMGVNCLASFLLTQLLLPILKHTASISSGPSTRVIFLASGMVDMSAPPGGIPLDELHPGNQSKDLSRNYTISKTGSWFLASEFDRRMRADGVVFVAQNPGNLMTNIWDRVPWLLKAPIKMLLHPPKYGAYSELWAGLSAEIKLDDGGRYAVPWGKWHPSPRKDLLDSLKTKEDGGSGIASAFWKWCDRETEKFL</sequence>
<evidence type="ECO:0000313" key="5">
    <source>
        <dbReference type="Proteomes" id="UP000253153"/>
    </source>
</evidence>
<reference evidence="4 5" key="1">
    <citation type="submission" date="2018-06" db="EMBL/GenBank/DDBJ databases">
        <title>Fusarium incarnatum-equiseti species complex species 28.</title>
        <authorList>
            <person name="Gardiner D.M."/>
        </authorList>
    </citation>
    <scope>NUCLEOTIDE SEQUENCE [LARGE SCALE GENOMIC DNA]</scope>
    <source>
        <strain evidence="4 5">FIESC_28</strain>
    </source>
</reference>
<evidence type="ECO:0000256" key="1">
    <source>
        <dbReference type="ARBA" id="ARBA00006484"/>
    </source>
</evidence>
<dbReference type="PRINTS" id="PR00081">
    <property type="entry name" value="GDHRDH"/>
</dbReference>
<dbReference type="InterPro" id="IPR002347">
    <property type="entry name" value="SDR_fam"/>
</dbReference>